<evidence type="ECO:0000259" key="6">
    <source>
        <dbReference type="Pfam" id="PF04542"/>
    </source>
</evidence>
<evidence type="ECO:0000256" key="1">
    <source>
        <dbReference type="ARBA" id="ARBA00010641"/>
    </source>
</evidence>
<dbReference type="SUPFAM" id="SSF88659">
    <property type="entry name" value="Sigma3 and sigma4 domains of RNA polymerase sigma factors"/>
    <property type="match status" value="1"/>
</dbReference>
<dbReference type="InterPro" id="IPR014284">
    <property type="entry name" value="RNA_pol_sigma-70_dom"/>
</dbReference>
<dbReference type="GO" id="GO:0003677">
    <property type="term" value="F:DNA binding"/>
    <property type="evidence" value="ECO:0007669"/>
    <property type="project" value="UniProtKB-KW"/>
</dbReference>
<dbReference type="Gene3D" id="1.10.10.10">
    <property type="entry name" value="Winged helix-like DNA-binding domain superfamily/Winged helix DNA-binding domain"/>
    <property type="match status" value="1"/>
</dbReference>
<dbReference type="GO" id="GO:0016987">
    <property type="term" value="F:sigma factor activity"/>
    <property type="evidence" value="ECO:0007669"/>
    <property type="project" value="UniProtKB-KW"/>
</dbReference>
<dbReference type="InterPro" id="IPR013324">
    <property type="entry name" value="RNA_pol_sigma_r3/r4-like"/>
</dbReference>
<dbReference type="SUPFAM" id="SSF88946">
    <property type="entry name" value="Sigma2 domain of RNA polymerase sigma factors"/>
    <property type="match status" value="1"/>
</dbReference>
<keyword evidence="2" id="KW-0805">Transcription regulation</keyword>
<dbReference type="NCBIfam" id="TIGR02937">
    <property type="entry name" value="sigma70-ECF"/>
    <property type="match status" value="1"/>
</dbReference>
<comment type="caution">
    <text evidence="8">The sequence shown here is derived from an EMBL/GenBank/DDBJ whole genome shotgun (WGS) entry which is preliminary data.</text>
</comment>
<dbReference type="Pfam" id="PF04542">
    <property type="entry name" value="Sigma70_r2"/>
    <property type="match status" value="1"/>
</dbReference>
<dbReference type="InterPro" id="IPR036388">
    <property type="entry name" value="WH-like_DNA-bd_sf"/>
</dbReference>
<keyword evidence="3" id="KW-0731">Sigma factor</keyword>
<dbReference type="Gene3D" id="1.10.1740.10">
    <property type="match status" value="1"/>
</dbReference>
<organism evidence="8 9">
    <name type="scientific">Desulfosporosinus metallidurans</name>
    <dbReference type="NCBI Taxonomy" id="1888891"/>
    <lineage>
        <taxon>Bacteria</taxon>
        <taxon>Bacillati</taxon>
        <taxon>Bacillota</taxon>
        <taxon>Clostridia</taxon>
        <taxon>Eubacteriales</taxon>
        <taxon>Desulfitobacteriaceae</taxon>
        <taxon>Desulfosporosinus</taxon>
    </lineage>
</organism>
<evidence type="ECO:0000313" key="8">
    <source>
        <dbReference type="EMBL" id="OLN32542.1"/>
    </source>
</evidence>
<evidence type="ECO:0000256" key="5">
    <source>
        <dbReference type="ARBA" id="ARBA00023163"/>
    </source>
</evidence>
<reference evidence="8 9" key="1">
    <citation type="submission" date="2016-09" db="EMBL/GenBank/DDBJ databases">
        <title>Complete genome of Desulfosporosinus sp. OL.</title>
        <authorList>
            <person name="Mardanov A."/>
            <person name="Beletsky A."/>
            <person name="Panova A."/>
            <person name="Karnachuk O."/>
            <person name="Ravin N."/>
        </authorList>
    </citation>
    <scope>NUCLEOTIDE SEQUENCE [LARGE SCALE GENOMIC DNA]</scope>
    <source>
        <strain evidence="8 9">OL</strain>
    </source>
</reference>
<dbReference type="CDD" id="cd06171">
    <property type="entry name" value="Sigma70_r4"/>
    <property type="match status" value="1"/>
</dbReference>
<dbReference type="InterPro" id="IPR007627">
    <property type="entry name" value="RNA_pol_sigma70_r2"/>
</dbReference>
<name>A0A1Q8QYV0_9FIRM</name>
<dbReference type="PANTHER" id="PTHR43133:SF8">
    <property type="entry name" value="RNA POLYMERASE SIGMA FACTOR HI_1459-RELATED"/>
    <property type="match status" value="1"/>
</dbReference>
<dbReference type="AlphaFoldDB" id="A0A1Q8QYV0"/>
<feature type="domain" description="RNA polymerase sigma-70 region 2" evidence="6">
    <location>
        <begin position="23"/>
        <end position="89"/>
    </location>
</feature>
<sequence>MNMTELKLIEQVRSGNEEAFARLLKQYTPYVYRTASVLLHDGHEAEDVAQEIFLKVYRSINELQDLRAFNSWFKRIITNSCLDRLRKQKPTPVPDTELDRILEKNPQKSDQRLEMQEAILQLIPEYREALMLREWQGYDYQEIANMLSIPLGTVKSRIHGARVQLRKILSD</sequence>
<keyword evidence="9" id="KW-1185">Reference proteome</keyword>
<accession>A0A1Q8QYV0</accession>
<keyword evidence="5" id="KW-0804">Transcription</keyword>
<dbReference type="InterPro" id="IPR013325">
    <property type="entry name" value="RNA_pol_sigma_r2"/>
</dbReference>
<dbReference type="InterPro" id="IPR013249">
    <property type="entry name" value="RNA_pol_sigma70_r4_t2"/>
</dbReference>
<protein>
    <submittedName>
        <fullName evidence="8">RNA polymerase sigma factor RpoE</fullName>
    </submittedName>
</protein>
<evidence type="ECO:0000256" key="3">
    <source>
        <dbReference type="ARBA" id="ARBA00023082"/>
    </source>
</evidence>
<dbReference type="EMBL" id="MLBF01000008">
    <property type="protein sequence ID" value="OLN32542.1"/>
    <property type="molecule type" value="Genomic_DNA"/>
</dbReference>
<proteinExistence type="inferred from homology"/>
<dbReference type="PANTHER" id="PTHR43133">
    <property type="entry name" value="RNA POLYMERASE ECF-TYPE SIGMA FACTO"/>
    <property type="match status" value="1"/>
</dbReference>
<gene>
    <name evidence="8" type="ORF">DSOL_1580</name>
</gene>
<feature type="domain" description="RNA polymerase sigma factor 70 region 4 type 2" evidence="7">
    <location>
        <begin position="113"/>
        <end position="165"/>
    </location>
</feature>
<dbReference type="Proteomes" id="UP000186102">
    <property type="component" value="Unassembled WGS sequence"/>
</dbReference>
<comment type="similarity">
    <text evidence="1">Belongs to the sigma-70 factor family. ECF subfamily.</text>
</comment>
<evidence type="ECO:0000313" key="9">
    <source>
        <dbReference type="Proteomes" id="UP000186102"/>
    </source>
</evidence>
<keyword evidence="4" id="KW-0238">DNA-binding</keyword>
<dbReference type="GO" id="GO:0006352">
    <property type="term" value="P:DNA-templated transcription initiation"/>
    <property type="evidence" value="ECO:0007669"/>
    <property type="project" value="InterPro"/>
</dbReference>
<evidence type="ECO:0000259" key="7">
    <source>
        <dbReference type="Pfam" id="PF08281"/>
    </source>
</evidence>
<dbReference type="STRING" id="1888891.DSOL_1580"/>
<evidence type="ECO:0000256" key="2">
    <source>
        <dbReference type="ARBA" id="ARBA00023015"/>
    </source>
</evidence>
<dbReference type="InterPro" id="IPR039425">
    <property type="entry name" value="RNA_pol_sigma-70-like"/>
</dbReference>
<evidence type="ECO:0000256" key="4">
    <source>
        <dbReference type="ARBA" id="ARBA00023125"/>
    </source>
</evidence>
<dbReference type="Pfam" id="PF08281">
    <property type="entry name" value="Sigma70_r4_2"/>
    <property type="match status" value="1"/>
</dbReference>